<dbReference type="Proteomes" id="UP000014252">
    <property type="component" value="Unassembled WGS sequence"/>
</dbReference>
<dbReference type="AlphaFoldDB" id="A0A8E0IRX9"/>
<evidence type="ECO:0000313" key="2">
    <source>
        <dbReference type="Proteomes" id="UP000014252"/>
    </source>
</evidence>
<proteinExistence type="predicted"/>
<protein>
    <submittedName>
        <fullName evidence="1">Uncharacterized protein</fullName>
    </submittedName>
</protein>
<evidence type="ECO:0000313" key="1">
    <source>
        <dbReference type="EMBL" id="EPC74510.1"/>
    </source>
</evidence>
<sequence>VLEPKKIDDALQRAVDKLEPELNVTIHASDVIDAVSESNKDSKSFSIRLIQETLHELFDDRN</sequence>
<accession>A0A8E0IRX9</accession>
<gene>
    <name evidence="1" type="ORF">Lpp71_07801</name>
</gene>
<reference evidence="1 2" key="1">
    <citation type="journal article" date="2013" name="PLoS ONE">
        <title>Lactobacillus paracasei comparative genomics: towards species pan-genome definition and exploitation of diversity.</title>
        <authorList>
            <person name="Smokvina T."/>
            <person name="Wels M."/>
            <person name="Polka J."/>
            <person name="Chervaux C."/>
            <person name="Brisse S."/>
            <person name="Boekhorst J."/>
            <person name="van Hylckama Vlieg J.E."/>
            <person name="Siezen R.J."/>
        </authorList>
    </citation>
    <scope>NUCLEOTIDE SEQUENCE [LARGE SCALE GENOMIC DNA]</scope>
    <source>
        <strain evidence="1 2">Lpp71</strain>
    </source>
</reference>
<organism evidence="1 2">
    <name type="scientific">Lacticaseibacillus paracasei subsp. paracasei Lpp71</name>
    <dbReference type="NCBI Taxonomy" id="1256207"/>
    <lineage>
        <taxon>Bacteria</taxon>
        <taxon>Bacillati</taxon>
        <taxon>Bacillota</taxon>
        <taxon>Bacilli</taxon>
        <taxon>Lactobacillales</taxon>
        <taxon>Lactobacillaceae</taxon>
        <taxon>Lacticaseibacillus</taxon>
    </lineage>
</organism>
<name>A0A8E0IRX9_LACPA</name>
<comment type="caution">
    <text evidence="1">The sequence shown here is derived from an EMBL/GenBank/DDBJ whole genome shotgun (WGS) entry which is preliminary data.</text>
</comment>
<feature type="non-terminal residue" evidence="1">
    <location>
        <position position="1"/>
    </location>
</feature>
<dbReference type="EMBL" id="ANKD01000366">
    <property type="protein sequence ID" value="EPC74510.1"/>
    <property type="molecule type" value="Genomic_DNA"/>
</dbReference>